<accession>A0A062VDM2</accession>
<evidence type="ECO:0000256" key="1">
    <source>
        <dbReference type="SAM" id="SignalP"/>
    </source>
</evidence>
<dbReference type="EMBL" id="ARYM01000011">
    <property type="protein sequence ID" value="KCZ98389.1"/>
    <property type="molecule type" value="Genomic_DNA"/>
</dbReference>
<name>A0A062VDM2_9PROT</name>
<evidence type="ECO:0000313" key="2">
    <source>
        <dbReference type="EMBL" id="KCZ98389.1"/>
    </source>
</evidence>
<dbReference type="Proteomes" id="UP000027100">
    <property type="component" value="Unassembled WGS sequence"/>
</dbReference>
<keyword evidence="3" id="KW-1185">Reference proteome</keyword>
<dbReference type="PATRIC" id="fig|1280954.3.peg.2189"/>
<evidence type="ECO:0008006" key="4">
    <source>
        <dbReference type="Google" id="ProtNLM"/>
    </source>
</evidence>
<organism evidence="2 3">
    <name type="scientific">Hyphomonas polymorpha PS728</name>
    <dbReference type="NCBI Taxonomy" id="1280954"/>
    <lineage>
        <taxon>Bacteria</taxon>
        <taxon>Pseudomonadati</taxon>
        <taxon>Pseudomonadota</taxon>
        <taxon>Alphaproteobacteria</taxon>
        <taxon>Hyphomonadales</taxon>
        <taxon>Hyphomonadaceae</taxon>
        <taxon>Hyphomonas</taxon>
    </lineage>
</organism>
<feature type="signal peptide" evidence="1">
    <location>
        <begin position="1"/>
        <end position="20"/>
    </location>
</feature>
<dbReference type="AlphaFoldDB" id="A0A062VDM2"/>
<gene>
    <name evidence="2" type="ORF">HPO_10807</name>
</gene>
<dbReference type="OrthoDB" id="5491415at2"/>
<feature type="chain" id="PRO_5001619672" description="Lipoprotein" evidence="1">
    <location>
        <begin position="21"/>
        <end position="192"/>
    </location>
</feature>
<reference evidence="2 3" key="1">
    <citation type="journal article" date="2014" name="Antonie Van Leeuwenhoek">
        <title>Hyphomonas beringensis sp. nov. and Hyphomonas chukchiensis sp. nov., isolated from surface seawater of the Bering Sea and Chukchi Sea.</title>
        <authorList>
            <person name="Li C."/>
            <person name="Lai Q."/>
            <person name="Li G."/>
            <person name="Dong C."/>
            <person name="Wang J."/>
            <person name="Liao Y."/>
            <person name="Shao Z."/>
        </authorList>
    </citation>
    <scope>NUCLEOTIDE SEQUENCE [LARGE SCALE GENOMIC DNA]</scope>
    <source>
        <strain evidence="2 3">PS728</strain>
    </source>
</reference>
<comment type="caution">
    <text evidence="2">The sequence shown here is derived from an EMBL/GenBank/DDBJ whole genome shotgun (WGS) entry which is preliminary data.</text>
</comment>
<sequence length="192" mass="20535">MSRIGALLAGLVLLISPATAAAQDLFAGIPDLADHGVVDGWRAGKIDSDDIWLGQACVLYKTLTKDPSPIYVTYRFEPGEEETAVVFAVPRAESVPDPDEIDWGYLEPTDLIYALNGTDARRAPGHVGWEYIDANSVYVTLSMDADRAMVDQIAAADWVGIAVDGAAEGMRFDTGKATGAVAWARQCLAGFN</sequence>
<evidence type="ECO:0000313" key="3">
    <source>
        <dbReference type="Proteomes" id="UP000027100"/>
    </source>
</evidence>
<keyword evidence="1" id="KW-0732">Signal</keyword>
<dbReference type="RefSeq" id="WP_035598315.1">
    <property type="nucleotide sequence ID" value="NZ_ARYM01000011.1"/>
</dbReference>
<proteinExistence type="predicted"/>
<protein>
    <recommendedName>
        <fullName evidence="4">Lipoprotein</fullName>
    </recommendedName>
</protein>
<dbReference type="STRING" id="1280954.HPO_10807"/>